<name>A0A6J5PFD4_9CAUD</name>
<gene>
    <name evidence="1" type="ORF">UFOVP907_24</name>
</gene>
<dbReference type="EMBL" id="LR796857">
    <property type="protein sequence ID" value="CAB4169852.1"/>
    <property type="molecule type" value="Genomic_DNA"/>
</dbReference>
<reference evidence="1" key="1">
    <citation type="submission" date="2020-05" db="EMBL/GenBank/DDBJ databases">
        <authorList>
            <person name="Chiriac C."/>
            <person name="Salcher M."/>
            <person name="Ghai R."/>
            <person name="Kavagutti S V."/>
        </authorList>
    </citation>
    <scope>NUCLEOTIDE SEQUENCE</scope>
</reference>
<proteinExistence type="predicted"/>
<protein>
    <submittedName>
        <fullName evidence="1">Uncharacterized protein</fullName>
    </submittedName>
</protein>
<sequence length="158" mass="16276">MAVTLRDEVAGQTSTDHVVNTGAAVMSTGLTIFNVVGDVQILSLISECYTSNNATASTLQYSFTSSNTTAATLSGASSSLASLTAGYAIGLQAASALTTAPLISSNNAGAVLNTNPRGIRLPTGTIKLVIGVGSTTGTWRHYIRWEPLEQDAYITAAF</sequence>
<organism evidence="1">
    <name type="scientific">uncultured Caudovirales phage</name>
    <dbReference type="NCBI Taxonomy" id="2100421"/>
    <lineage>
        <taxon>Viruses</taxon>
        <taxon>Duplodnaviria</taxon>
        <taxon>Heunggongvirae</taxon>
        <taxon>Uroviricota</taxon>
        <taxon>Caudoviricetes</taxon>
        <taxon>Peduoviridae</taxon>
        <taxon>Maltschvirus</taxon>
        <taxon>Maltschvirus maltsch</taxon>
    </lineage>
</organism>
<evidence type="ECO:0000313" key="1">
    <source>
        <dbReference type="EMBL" id="CAB4169852.1"/>
    </source>
</evidence>
<accession>A0A6J5PFD4</accession>